<organism evidence="2 3">
    <name type="scientific">Rhizophlyctis rosea</name>
    <dbReference type="NCBI Taxonomy" id="64517"/>
    <lineage>
        <taxon>Eukaryota</taxon>
        <taxon>Fungi</taxon>
        <taxon>Fungi incertae sedis</taxon>
        <taxon>Chytridiomycota</taxon>
        <taxon>Chytridiomycota incertae sedis</taxon>
        <taxon>Chytridiomycetes</taxon>
        <taxon>Rhizophlyctidales</taxon>
        <taxon>Rhizophlyctidaceae</taxon>
        <taxon>Rhizophlyctis</taxon>
    </lineage>
</organism>
<reference evidence="2" key="1">
    <citation type="submission" date="2020-05" db="EMBL/GenBank/DDBJ databases">
        <title>Phylogenomic resolution of chytrid fungi.</title>
        <authorList>
            <person name="Stajich J.E."/>
            <person name="Amses K."/>
            <person name="Simmons R."/>
            <person name="Seto K."/>
            <person name="Myers J."/>
            <person name="Bonds A."/>
            <person name="Quandt C.A."/>
            <person name="Barry K."/>
            <person name="Liu P."/>
            <person name="Grigoriev I."/>
            <person name="Longcore J.E."/>
            <person name="James T.Y."/>
        </authorList>
    </citation>
    <scope>NUCLEOTIDE SEQUENCE</scope>
    <source>
        <strain evidence="2">JEL0318</strain>
    </source>
</reference>
<dbReference type="PANTHER" id="PTHR31854:SF2">
    <property type="entry name" value="TUBULIN POLYGLUTAMYLASE COMPLEX SUBUNIT 2"/>
    <property type="match status" value="1"/>
</dbReference>
<dbReference type="PANTHER" id="PTHR31854">
    <property type="entry name" value="TUBULIN POLYGLUTAMYLASE COMPLEX SUBUNIT 2"/>
    <property type="match status" value="1"/>
</dbReference>
<dbReference type="Proteomes" id="UP001212841">
    <property type="component" value="Unassembled WGS sequence"/>
</dbReference>
<name>A0AAD5SBJ4_9FUNG</name>
<evidence type="ECO:0000313" key="2">
    <source>
        <dbReference type="EMBL" id="KAJ3049211.1"/>
    </source>
</evidence>
<comment type="caution">
    <text evidence="2">The sequence shown here is derived from an EMBL/GenBank/DDBJ whole genome shotgun (WGS) entry which is preliminary data.</text>
</comment>
<evidence type="ECO:0000313" key="3">
    <source>
        <dbReference type="Proteomes" id="UP001212841"/>
    </source>
</evidence>
<proteinExistence type="predicted"/>
<dbReference type="InterPro" id="IPR039231">
    <property type="entry name" value="TPGS2"/>
</dbReference>
<sequence>MYIQLPPPLRPSTAPVNFPQKLPLASHQPLRSPPLPHLFSNLLQFLSSHSLLTQPKLLARPSVPSHLLTLWDRTHDPHAIPQDLGAFYLTTDGISLTYAANISPPNTTPDKPLVGEIHIFPLDKLLPFTTSPPSPIQTYYTLTTSPHGTTLLSFPTTQTQPQTPPSIAFHSNHTSKTYPIATSFTSYFRLAIAHCGISGWELLYTPQGPPPDTENWLNYLVPDRARLIRKVRVAREALGRQKGQEDATGDEDKEQCSGVEGLVRAQDANQQPETDTIDWSKALSFWDSGSKDDDIPFDLEKVEAMVALVEKGKGNGSAAGTSAPMSAKPPLATGMSSSSVRRPYSSLGKR</sequence>
<dbReference type="AlphaFoldDB" id="A0AAD5SBJ4"/>
<dbReference type="EMBL" id="JADGJD010000677">
    <property type="protein sequence ID" value="KAJ3049211.1"/>
    <property type="molecule type" value="Genomic_DNA"/>
</dbReference>
<accession>A0AAD5SBJ4</accession>
<evidence type="ECO:0000256" key="1">
    <source>
        <dbReference type="SAM" id="MobiDB-lite"/>
    </source>
</evidence>
<keyword evidence="3" id="KW-1185">Reference proteome</keyword>
<feature type="region of interest" description="Disordered" evidence="1">
    <location>
        <begin position="313"/>
        <end position="350"/>
    </location>
</feature>
<gene>
    <name evidence="2" type="ORF">HK097_009759</name>
</gene>
<feature type="compositionally biased region" description="Low complexity" evidence="1">
    <location>
        <begin position="336"/>
        <end position="350"/>
    </location>
</feature>
<protein>
    <submittedName>
        <fullName evidence="2">Uncharacterized protein</fullName>
    </submittedName>
</protein>